<feature type="signal peptide" evidence="1">
    <location>
        <begin position="1"/>
        <end position="19"/>
    </location>
</feature>
<keyword evidence="1" id="KW-0732">Signal</keyword>
<feature type="non-terminal residue" evidence="3">
    <location>
        <position position="1"/>
    </location>
</feature>
<accession>A0AAD6ZCK6</accession>
<feature type="domain" description="DUF5648" evidence="2">
    <location>
        <begin position="44"/>
        <end position="98"/>
    </location>
</feature>
<dbReference type="EMBL" id="JARIHO010000062">
    <property type="protein sequence ID" value="KAJ7315415.1"/>
    <property type="molecule type" value="Genomic_DNA"/>
</dbReference>
<keyword evidence="4" id="KW-1185">Reference proteome</keyword>
<evidence type="ECO:0000259" key="2">
    <source>
        <dbReference type="Pfam" id="PF18885"/>
    </source>
</evidence>
<organism evidence="3 4">
    <name type="scientific">Mycena albidolilacea</name>
    <dbReference type="NCBI Taxonomy" id="1033008"/>
    <lineage>
        <taxon>Eukaryota</taxon>
        <taxon>Fungi</taxon>
        <taxon>Dikarya</taxon>
        <taxon>Basidiomycota</taxon>
        <taxon>Agaricomycotina</taxon>
        <taxon>Agaricomycetes</taxon>
        <taxon>Agaricomycetidae</taxon>
        <taxon>Agaricales</taxon>
        <taxon>Marasmiineae</taxon>
        <taxon>Mycenaceae</taxon>
        <taxon>Mycena</taxon>
    </lineage>
</organism>
<comment type="caution">
    <text evidence="3">The sequence shown here is derived from an EMBL/GenBank/DDBJ whole genome shotgun (WGS) entry which is preliminary data.</text>
</comment>
<proteinExistence type="predicted"/>
<name>A0AAD6ZCK6_9AGAR</name>
<dbReference type="Proteomes" id="UP001218218">
    <property type="component" value="Unassembled WGS sequence"/>
</dbReference>
<reference evidence="3" key="1">
    <citation type="submission" date="2023-03" db="EMBL/GenBank/DDBJ databases">
        <title>Massive genome expansion in bonnet fungi (Mycena s.s.) driven by repeated elements and novel gene families across ecological guilds.</title>
        <authorList>
            <consortium name="Lawrence Berkeley National Laboratory"/>
            <person name="Harder C.B."/>
            <person name="Miyauchi S."/>
            <person name="Viragh M."/>
            <person name="Kuo A."/>
            <person name="Thoen E."/>
            <person name="Andreopoulos B."/>
            <person name="Lu D."/>
            <person name="Skrede I."/>
            <person name="Drula E."/>
            <person name="Henrissat B."/>
            <person name="Morin E."/>
            <person name="Kohler A."/>
            <person name="Barry K."/>
            <person name="LaButti K."/>
            <person name="Morin E."/>
            <person name="Salamov A."/>
            <person name="Lipzen A."/>
            <person name="Mereny Z."/>
            <person name="Hegedus B."/>
            <person name="Baldrian P."/>
            <person name="Stursova M."/>
            <person name="Weitz H."/>
            <person name="Taylor A."/>
            <person name="Grigoriev I.V."/>
            <person name="Nagy L.G."/>
            <person name="Martin F."/>
            <person name="Kauserud H."/>
        </authorList>
    </citation>
    <scope>NUCLEOTIDE SEQUENCE</scope>
    <source>
        <strain evidence="3">CBHHK002</strain>
    </source>
</reference>
<protein>
    <recommendedName>
        <fullName evidence="2">DUF5648 domain-containing protein</fullName>
    </recommendedName>
</protein>
<evidence type="ECO:0000256" key="1">
    <source>
        <dbReference type="SAM" id="SignalP"/>
    </source>
</evidence>
<evidence type="ECO:0000313" key="3">
    <source>
        <dbReference type="EMBL" id="KAJ7315415.1"/>
    </source>
</evidence>
<feature type="chain" id="PRO_5042126258" description="DUF5648 domain-containing protein" evidence="1">
    <location>
        <begin position="20"/>
        <end position="106"/>
    </location>
</feature>
<dbReference type="AlphaFoldDB" id="A0AAD6ZCK6"/>
<evidence type="ECO:0000313" key="4">
    <source>
        <dbReference type="Proteomes" id="UP001218218"/>
    </source>
</evidence>
<sequence length="106" mass="11766">MKHMLTVILLSVTVGLTSARNISDTTRAAARSAETCGDPAHALPFYRIYAASMTEHFYTPDVIRVSDSIRNRAYNLENVAAMVFVTQEESTVPFYRLVCGPPAHNF</sequence>
<gene>
    <name evidence="3" type="ORF">DFH08DRAFT_893849</name>
</gene>
<dbReference type="InterPro" id="IPR043708">
    <property type="entry name" value="DUF5648"/>
</dbReference>
<dbReference type="Pfam" id="PF18885">
    <property type="entry name" value="DUF5648"/>
    <property type="match status" value="1"/>
</dbReference>